<evidence type="ECO:0000313" key="5">
    <source>
        <dbReference type="EMBL" id="SDZ05220.1"/>
    </source>
</evidence>
<evidence type="ECO:0000259" key="4">
    <source>
        <dbReference type="PROSITE" id="PS50043"/>
    </source>
</evidence>
<dbReference type="GO" id="GO:0003677">
    <property type="term" value="F:DNA binding"/>
    <property type="evidence" value="ECO:0007669"/>
    <property type="project" value="InterPro"/>
</dbReference>
<keyword evidence="2" id="KW-0067">ATP-binding</keyword>
<dbReference type="InterPro" id="IPR000792">
    <property type="entry name" value="Tscrpt_reg_LuxR_C"/>
</dbReference>
<dbReference type="STRING" id="405436.SAMN05444365_10562"/>
<dbReference type="Pfam" id="PF13191">
    <property type="entry name" value="AAA_16"/>
    <property type="match status" value="1"/>
</dbReference>
<dbReference type="PROSITE" id="PS50043">
    <property type="entry name" value="HTH_LUXR_2"/>
    <property type="match status" value="1"/>
</dbReference>
<dbReference type="GO" id="GO:0006355">
    <property type="term" value="P:regulation of DNA-templated transcription"/>
    <property type="evidence" value="ECO:0007669"/>
    <property type="project" value="InterPro"/>
</dbReference>
<dbReference type="GO" id="GO:0004016">
    <property type="term" value="F:adenylate cyclase activity"/>
    <property type="evidence" value="ECO:0007669"/>
    <property type="project" value="TreeGrafter"/>
</dbReference>
<gene>
    <name evidence="5" type="ORF">SAMN05444365_10562</name>
</gene>
<dbReference type="InterPro" id="IPR027417">
    <property type="entry name" value="P-loop_NTPase"/>
</dbReference>
<keyword evidence="1" id="KW-0547">Nucleotide-binding</keyword>
<dbReference type="InterPro" id="IPR041664">
    <property type="entry name" value="AAA_16"/>
</dbReference>
<evidence type="ECO:0000256" key="3">
    <source>
        <dbReference type="SAM" id="MobiDB-lite"/>
    </source>
</evidence>
<accession>A0A1H3PW70</accession>
<dbReference type="Proteomes" id="UP000242415">
    <property type="component" value="Unassembled WGS sequence"/>
</dbReference>
<dbReference type="Gene3D" id="1.10.10.10">
    <property type="entry name" value="Winged helix-like DNA-binding domain superfamily/Winged helix DNA-binding domain"/>
    <property type="match status" value="1"/>
</dbReference>
<reference evidence="6" key="1">
    <citation type="submission" date="2016-10" db="EMBL/GenBank/DDBJ databases">
        <authorList>
            <person name="Varghese N."/>
            <person name="Submissions S."/>
        </authorList>
    </citation>
    <scope>NUCLEOTIDE SEQUENCE [LARGE SCALE GENOMIC DNA]</scope>
    <source>
        <strain evidence="6">DSM 45245</strain>
    </source>
</reference>
<dbReference type="PANTHER" id="PTHR16305:SF35">
    <property type="entry name" value="TRANSCRIPTIONAL ACTIVATOR DOMAIN"/>
    <property type="match status" value="1"/>
</dbReference>
<dbReference type="Gene3D" id="3.40.50.300">
    <property type="entry name" value="P-loop containing nucleotide triphosphate hydrolases"/>
    <property type="match status" value="1"/>
</dbReference>
<dbReference type="EMBL" id="FNPH01000005">
    <property type="protein sequence ID" value="SDZ05220.1"/>
    <property type="molecule type" value="Genomic_DNA"/>
</dbReference>
<sequence>MTAPTRARPAGPPARSGDAGLAARSGDAGLAARSGDAAAAAHHGILDAVTARTTSTVLVGRQAELGALTDALKRVRADEPAALLVGGEAGVGKTRLVEEFGRLAARDGARLLTGQCLELGEEGLPFAPFAAALREVLRRDGPAAFAGHEPEFARLLPELGPAGPQIAADSNRGYFFDLVAGLVGRLAADGPLVLVIEDLHWADRSTRDLIAFLVRSARTARMLLLCTYRTDELHRGHPLRPFLAELDRVRGVERVELARLDRDGTGEILADLLGSEPRPGTVESIHKRAQGNPFFIEELAACGDPNGCCEIPDTLRDLLLSRVDRLPEPAQRVLRIAAAGGSRFGHDLLLTVAGMPEPELEEALRAAVAAQLLVAIPEEGYEFRHALVREAVHDDLLPGEHVRLHARYAAAIEADPQLVVAGRAPAEIAHHWHAAHDHPRALTAALHAAAAAEARYAYAEQSRLLERALELWEQVPDAADRIGMDHLALVEETLRAAVAAGDYTRALSLTRAALGEVDSAAEPLRAARLLQRRGKLKRNFGKSDGVAELRQAYELARDAENGPERVRLLSHIAESLGPVAADEAARIAREAVAAAAGSDDATLHLSARITSTNVCSPASAADEALVEVTRVADTARELGDVTNLIRAQVSVSHLLFELGRYAESARTAAEAMPDARRVGIDRTSGAYLIANHAEALVALGRWDEAETLCAEAARLDPPGTLAVPWLEIRARLRLARGHAGAVGAVARVLGYLGKPYLSPQQRIPLYELRITAALAADDHAEAVAAATTALDDPVLPREPRYTWPLLVAAARAAVSADASAPDAVLAARIREIVDAVPARHPAERAAAAEVTATLAPPPEALAAWRAAVEARRTDGQPYQLAGALLAAATAAAAAGDRGAVASAVAEAATIAGQLGARPLAEQAATLARRVGLRDGGRPGAASDGLTSRELEVLRLVAEGHSNSRIAEELYISPKTASVHVSRIIAKLAVSNRVEAAAVAHRLGLLTPS</sequence>
<feature type="domain" description="HTH luxR-type" evidence="4">
    <location>
        <begin position="938"/>
        <end position="1003"/>
    </location>
</feature>
<dbReference type="PRINTS" id="PR00038">
    <property type="entry name" value="HTHLUXR"/>
</dbReference>
<dbReference type="Pfam" id="PF00196">
    <property type="entry name" value="GerE"/>
    <property type="match status" value="1"/>
</dbReference>
<dbReference type="PANTHER" id="PTHR16305">
    <property type="entry name" value="TESTICULAR SOLUBLE ADENYLYL CYCLASE"/>
    <property type="match status" value="1"/>
</dbReference>
<keyword evidence="6" id="KW-1185">Reference proteome</keyword>
<dbReference type="SUPFAM" id="SSF52540">
    <property type="entry name" value="P-loop containing nucleoside triphosphate hydrolases"/>
    <property type="match status" value="1"/>
</dbReference>
<dbReference type="AlphaFoldDB" id="A0A1H3PW70"/>
<dbReference type="SUPFAM" id="SSF48452">
    <property type="entry name" value="TPR-like"/>
    <property type="match status" value="1"/>
</dbReference>
<evidence type="ECO:0000256" key="1">
    <source>
        <dbReference type="ARBA" id="ARBA00022741"/>
    </source>
</evidence>
<dbReference type="InterPro" id="IPR036388">
    <property type="entry name" value="WH-like_DNA-bd_sf"/>
</dbReference>
<organism evidence="5 6">
    <name type="scientific">Micromonospora pattaloongensis</name>
    <dbReference type="NCBI Taxonomy" id="405436"/>
    <lineage>
        <taxon>Bacteria</taxon>
        <taxon>Bacillati</taxon>
        <taxon>Actinomycetota</taxon>
        <taxon>Actinomycetes</taxon>
        <taxon>Micromonosporales</taxon>
        <taxon>Micromonosporaceae</taxon>
        <taxon>Micromonospora</taxon>
    </lineage>
</organism>
<evidence type="ECO:0000313" key="6">
    <source>
        <dbReference type="Proteomes" id="UP000242415"/>
    </source>
</evidence>
<dbReference type="SMART" id="SM00421">
    <property type="entry name" value="HTH_LUXR"/>
    <property type="match status" value="1"/>
</dbReference>
<name>A0A1H3PW70_9ACTN</name>
<dbReference type="CDD" id="cd06170">
    <property type="entry name" value="LuxR_C_like"/>
    <property type="match status" value="1"/>
</dbReference>
<dbReference type="InterPro" id="IPR011990">
    <property type="entry name" value="TPR-like_helical_dom_sf"/>
</dbReference>
<dbReference type="GO" id="GO:0005524">
    <property type="term" value="F:ATP binding"/>
    <property type="evidence" value="ECO:0007669"/>
    <property type="project" value="UniProtKB-KW"/>
</dbReference>
<dbReference type="GO" id="GO:0005737">
    <property type="term" value="C:cytoplasm"/>
    <property type="evidence" value="ECO:0007669"/>
    <property type="project" value="TreeGrafter"/>
</dbReference>
<protein>
    <submittedName>
        <fullName evidence="5">Predicted ATPase</fullName>
    </submittedName>
</protein>
<proteinExistence type="predicted"/>
<evidence type="ECO:0000256" key="2">
    <source>
        <dbReference type="ARBA" id="ARBA00022840"/>
    </source>
</evidence>
<dbReference type="SUPFAM" id="SSF46894">
    <property type="entry name" value="C-terminal effector domain of the bipartite response regulators"/>
    <property type="match status" value="1"/>
</dbReference>
<dbReference type="InterPro" id="IPR016032">
    <property type="entry name" value="Sig_transdc_resp-reg_C-effctor"/>
</dbReference>
<feature type="region of interest" description="Disordered" evidence="3">
    <location>
        <begin position="1"/>
        <end position="22"/>
    </location>
</feature>